<reference evidence="2" key="1">
    <citation type="submission" date="2019-10" db="EMBL/GenBank/DDBJ databases">
        <authorList>
            <person name="Ashton P.M."/>
            <person name="Dallman T."/>
            <person name="Nair S."/>
            <person name="De Pinna E."/>
            <person name="Peters T."/>
            <person name="Grant K."/>
        </authorList>
    </citation>
    <scope>NUCLEOTIDE SEQUENCE</scope>
    <source>
        <strain evidence="2">821064</strain>
    </source>
</reference>
<evidence type="ECO:0000313" key="2">
    <source>
        <dbReference type="EMBL" id="EDH1144518.1"/>
    </source>
</evidence>
<dbReference type="InterPro" id="IPR051396">
    <property type="entry name" value="Bact_Antivir_Def_Nuclease"/>
</dbReference>
<dbReference type="PANTHER" id="PTHR43581:SF4">
    <property type="entry name" value="ATP_GTP PHOSPHATASE"/>
    <property type="match status" value="1"/>
</dbReference>
<name>A0A3Z2L6Z2_SALET</name>
<dbReference type="EMBL" id="AAMGLJ010000001">
    <property type="protein sequence ID" value="EDH1144518.1"/>
    <property type="molecule type" value="Genomic_DNA"/>
</dbReference>
<organism evidence="2">
    <name type="scientific">Salmonella enterica I</name>
    <dbReference type="NCBI Taxonomy" id="59201"/>
    <lineage>
        <taxon>Bacteria</taxon>
        <taxon>Pseudomonadati</taxon>
        <taxon>Pseudomonadota</taxon>
        <taxon>Gammaproteobacteria</taxon>
        <taxon>Enterobacterales</taxon>
        <taxon>Enterobacteriaceae</taxon>
        <taxon>Salmonella</taxon>
    </lineage>
</organism>
<feature type="domain" description="Endonuclease GajA/Old nuclease/RecF-like AAA" evidence="1">
    <location>
        <begin position="1"/>
        <end position="336"/>
    </location>
</feature>
<evidence type="ECO:0000259" key="1">
    <source>
        <dbReference type="Pfam" id="PF13175"/>
    </source>
</evidence>
<dbReference type="PANTHER" id="PTHR43581">
    <property type="entry name" value="ATP/GTP PHOSPHATASE"/>
    <property type="match status" value="1"/>
</dbReference>
<gene>
    <name evidence="2" type="ORF">GCY10_02255</name>
</gene>
<dbReference type="Pfam" id="PF13175">
    <property type="entry name" value="AAA_15"/>
    <property type="match status" value="1"/>
</dbReference>
<protein>
    <submittedName>
        <fullName evidence="2">AAA family ATPase</fullName>
    </submittedName>
</protein>
<dbReference type="Gene3D" id="3.40.50.300">
    <property type="entry name" value="P-loop containing nucleotide triphosphate hydrolases"/>
    <property type="match status" value="1"/>
</dbReference>
<dbReference type="InterPro" id="IPR041685">
    <property type="entry name" value="AAA_GajA/Old/RecF-like"/>
</dbReference>
<accession>A0A3Z2L6Z2</accession>
<dbReference type="InterPro" id="IPR027417">
    <property type="entry name" value="P-loop_NTPase"/>
</dbReference>
<proteinExistence type="predicted"/>
<dbReference type="NCBIfam" id="NF038234">
    <property type="entry name" value="retron_eff_Eco8"/>
    <property type="match status" value="1"/>
</dbReference>
<comment type="caution">
    <text evidence="2">The sequence shown here is derived from an EMBL/GenBank/DDBJ whole genome shotgun (WGS) entry which is preliminary data.</text>
</comment>
<dbReference type="AlphaFoldDB" id="A0A3Z2L6Z2"/>
<sequence length="742" mass="86620">MGIKSIKIKNLLSYDEIHISDIKDINCIIGRNNTGKSNLLKLIRFFYTKLERRDALPPKLNNNYSSYGEISIEYDITRISKIVRGHKNNNNKFFKQIASTLLKQAYYERLSFFLTESKNDKTFTLSLKINNDESVQWSTKDTKTLNIINHLFPYFDIETRHVDLYDWDKLWVLISKLKSFNTEKISNEEIVAFFDSKIGENSKSYSDYINKIKEITKTSKYGYKEKVLNYVKVGLDGQTFQIDGKKLEIQSDGTNSFKYIEIFLSLLISLTRRDYITPIVFIDEPEIGLHPKKSEQLIENLYEIYMSFKKSKEGIEQNKYATPYPNIFMSTHSPNILKSVVKEFGINQQVLHFSMLNENTNIRKMNSTYDDHRFLNIFNDNEARLFFSEFIFFVEGVTEQELFSNKLLTNKFQHLKNIDIYATSDVALKYINPSYSNTAIPYIVLYDADHLFSFDNQNKKFTLKTGKLSIAQVRNKYKYSYIGSSNFQAKRNIDMFLKGLNNTTIQTDSNNINITNIDWHGLINRINKFILSKENYWITSTTIEGCLINEKSLILFKKWMLSEVLGNLNPKNIGNIDEIINSARLSPYLNDTQLLQTCESVLSNNPAIQTLSDQNRLFIRKLKSDLVKLLSRRLNTVFPDDKIQSIVLRLLFCGKTETLTATFNKNFKKIVPVHFATEISNFRNDFTMLGYLTEKTSGWVTKFFDFSINEIEKNSADIKGFHDEFRLIFSELSSILDRLRFR</sequence>
<dbReference type="SUPFAM" id="SSF52540">
    <property type="entry name" value="P-loop containing nucleoside triphosphate hydrolases"/>
    <property type="match status" value="1"/>
</dbReference>